<dbReference type="Proteomes" id="UP000830671">
    <property type="component" value="Chromosome 3"/>
</dbReference>
<protein>
    <submittedName>
        <fullName evidence="1">Uncharacterized protein</fullName>
    </submittedName>
</protein>
<sequence>MAAASKASLHVYGGFPTEKQALSRECPFHLQGWAMSTITPSVLCLAGETKASETRDSVIAAEDGCPQWSIVARSRPELAIDASRIVPRSWN</sequence>
<dbReference type="AlphaFoldDB" id="A0A9Q8SPG1"/>
<dbReference type="KEGG" id="clup:CLUP02_06620"/>
<gene>
    <name evidence="1" type="ORF">CLUP02_06620</name>
</gene>
<organism evidence="1 2">
    <name type="scientific">Colletotrichum lupini</name>
    <dbReference type="NCBI Taxonomy" id="145971"/>
    <lineage>
        <taxon>Eukaryota</taxon>
        <taxon>Fungi</taxon>
        <taxon>Dikarya</taxon>
        <taxon>Ascomycota</taxon>
        <taxon>Pezizomycotina</taxon>
        <taxon>Sordariomycetes</taxon>
        <taxon>Hypocreomycetidae</taxon>
        <taxon>Glomerellales</taxon>
        <taxon>Glomerellaceae</taxon>
        <taxon>Colletotrichum</taxon>
        <taxon>Colletotrichum acutatum species complex</taxon>
    </lineage>
</organism>
<dbReference type="EMBL" id="CP019475">
    <property type="protein sequence ID" value="UQC81134.1"/>
    <property type="molecule type" value="Genomic_DNA"/>
</dbReference>
<name>A0A9Q8SPG1_9PEZI</name>
<keyword evidence="2" id="KW-1185">Reference proteome</keyword>
<evidence type="ECO:0000313" key="1">
    <source>
        <dbReference type="EMBL" id="UQC81134.1"/>
    </source>
</evidence>
<evidence type="ECO:0000313" key="2">
    <source>
        <dbReference type="Proteomes" id="UP000830671"/>
    </source>
</evidence>
<reference evidence="1" key="1">
    <citation type="journal article" date="2021" name="Mol. Plant Microbe Interact.">
        <title>Complete Genome Sequence of the Plant-Pathogenic Fungus Colletotrichum lupini.</title>
        <authorList>
            <person name="Baroncelli R."/>
            <person name="Pensec F."/>
            <person name="Da Lio D."/>
            <person name="Boufleur T."/>
            <person name="Vicente I."/>
            <person name="Sarrocco S."/>
            <person name="Picot A."/>
            <person name="Baraldi E."/>
            <person name="Sukno S."/>
            <person name="Thon M."/>
            <person name="Le Floch G."/>
        </authorList>
    </citation>
    <scope>NUCLEOTIDE SEQUENCE</scope>
    <source>
        <strain evidence="1">IMI 504893</strain>
    </source>
</reference>
<dbReference type="GeneID" id="73340629"/>
<proteinExistence type="predicted"/>
<dbReference type="RefSeq" id="XP_049142762.1">
    <property type="nucleotide sequence ID" value="XM_049285619.1"/>
</dbReference>
<accession>A0A9Q8SPG1</accession>